<keyword evidence="4 7" id="KW-0812">Transmembrane</keyword>
<feature type="transmembrane region" description="Helical" evidence="7">
    <location>
        <begin position="20"/>
        <end position="48"/>
    </location>
</feature>
<evidence type="ECO:0000256" key="4">
    <source>
        <dbReference type="ARBA" id="ARBA00022692"/>
    </source>
</evidence>
<proteinExistence type="inferred from homology"/>
<evidence type="ECO:0000256" key="6">
    <source>
        <dbReference type="ARBA" id="ARBA00023136"/>
    </source>
</evidence>
<dbReference type="Pfam" id="PF01899">
    <property type="entry name" value="MNHE"/>
    <property type="match status" value="1"/>
</dbReference>
<keyword evidence="3" id="KW-1003">Cell membrane</keyword>
<accession>A0A1H6NEY7</accession>
<protein>
    <submittedName>
        <fullName evidence="8">Multicomponent K+:H+ antiporter subunit E</fullName>
    </submittedName>
</protein>
<evidence type="ECO:0000256" key="7">
    <source>
        <dbReference type="SAM" id="Phobius"/>
    </source>
</evidence>
<evidence type="ECO:0000256" key="5">
    <source>
        <dbReference type="ARBA" id="ARBA00022989"/>
    </source>
</evidence>
<evidence type="ECO:0000256" key="2">
    <source>
        <dbReference type="ARBA" id="ARBA00006228"/>
    </source>
</evidence>
<dbReference type="InterPro" id="IPR002758">
    <property type="entry name" value="Cation_antiport_E"/>
</dbReference>
<evidence type="ECO:0000313" key="8">
    <source>
        <dbReference type="EMBL" id="SEI09031.1"/>
    </source>
</evidence>
<reference evidence="9" key="1">
    <citation type="submission" date="2016-10" db="EMBL/GenBank/DDBJ databases">
        <authorList>
            <person name="Varghese N."/>
            <person name="Submissions S."/>
        </authorList>
    </citation>
    <scope>NUCLEOTIDE SEQUENCE [LARGE SCALE GENOMIC DNA]</scope>
    <source>
        <strain evidence="9">DSM 17616</strain>
    </source>
</reference>
<comment type="subcellular location">
    <subcellularLocation>
        <location evidence="1">Cell membrane</location>
        <topology evidence="1">Multi-pass membrane protein</topology>
    </subcellularLocation>
</comment>
<dbReference type="PIRSF" id="PIRSF019239">
    <property type="entry name" value="MrpE"/>
    <property type="match status" value="1"/>
</dbReference>
<dbReference type="GO" id="GO:0005886">
    <property type="term" value="C:plasma membrane"/>
    <property type="evidence" value="ECO:0007669"/>
    <property type="project" value="UniProtKB-SubCell"/>
</dbReference>
<keyword evidence="6 7" id="KW-0472">Membrane</keyword>
<dbReference type="NCBIfam" id="NF006518">
    <property type="entry name" value="PRK08965.1-2"/>
    <property type="match status" value="1"/>
</dbReference>
<dbReference type="PANTHER" id="PTHR34584">
    <property type="entry name" value="NA(+)/H(+) ANTIPORTER SUBUNIT E1"/>
    <property type="match status" value="1"/>
</dbReference>
<evidence type="ECO:0000256" key="1">
    <source>
        <dbReference type="ARBA" id="ARBA00004651"/>
    </source>
</evidence>
<name>A0A1H6NEY7_9GAMM</name>
<dbReference type="AlphaFoldDB" id="A0A1H6NEY7"/>
<keyword evidence="5 7" id="KW-1133">Transmembrane helix</keyword>
<dbReference type="GO" id="GO:0008324">
    <property type="term" value="F:monoatomic cation transmembrane transporter activity"/>
    <property type="evidence" value="ECO:0007669"/>
    <property type="project" value="InterPro"/>
</dbReference>
<gene>
    <name evidence="8" type="ORF">SAMN05660691_03535</name>
</gene>
<sequence>MRFEPKYRWLPTPYRSVLLFIVWLLLSQSVEPVHLFFAVVLALVIPLFTLRFRDPQPLIERPWLGLRYILRVLADIVTANAQVAVLILGPKARLKPAFVKVPLDLQHELPITILASTVSMTPGTVSAEIYPSKDSLQPGEPMPQRWLLIHVLNLSGTEAELINDIKQRYEAPLKEIFQC</sequence>
<evidence type="ECO:0000256" key="3">
    <source>
        <dbReference type="ARBA" id="ARBA00022475"/>
    </source>
</evidence>
<dbReference type="OrthoDB" id="9807187at2"/>
<dbReference type="Proteomes" id="UP000199371">
    <property type="component" value="Unassembled WGS sequence"/>
</dbReference>
<organism evidence="8 9">
    <name type="scientific">Rheinheimera pacifica</name>
    <dbReference type="NCBI Taxonomy" id="173990"/>
    <lineage>
        <taxon>Bacteria</taxon>
        <taxon>Pseudomonadati</taxon>
        <taxon>Pseudomonadota</taxon>
        <taxon>Gammaproteobacteria</taxon>
        <taxon>Chromatiales</taxon>
        <taxon>Chromatiaceae</taxon>
        <taxon>Rheinheimera</taxon>
    </lineage>
</organism>
<dbReference type="STRING" id="173990.SAMN05660691_03535"/>
<keyword evidence="9" id="KW-1185">Reference proteome</keyword>
<dbReference type="RefSeq" id="WP_092796148.1">
    <property type="nucleotide sequence ID" value="NZ_FNXF01000017.1"/>
</dbReference>
<dbReference type="PANTHER" id="PTHR34584:SF1">
    <property type="entry name" value="NA(+)_H(+) ANTIPORTER SUBUNIT E1"/>
    <property type="match status" value="1"/>
</dbReference>
<comment type="similarity">
    <text evidence="2">Belongs to the CPA3 antiporters (TC 2.A.63) subunit E family.</text>
</comment>
<evidence type="ECO:0000313" key="9">
    <source>
        <dbReference type="Proteomes" id="UP000199371"/>
    </source>
</evidence>
<dbReference type="EMBL" id="FNXF01000017">
    <property type="protein sequence ID" value="SEI09031.1"/>
    <property type="molecule type" value="Genomic_DNA"/>
</dbReference>